<reference evidence="4 5" key="1">
    <citation type="journal article" date="2024" name="BMC Genomics">
        <title>Genome assembly of redclaw crayfish (Cherax quadricarinatus) provides insights into its immune adaptation and hypoxia tolerance.</title>
        <authorList>
            <person name="Liu Z."/>
            <person name="Zheng J."/>
            <person name="Li H."/>
            <person name="Fang K."/>
            <person name="Wang S."/>
            <person name="He J."/>
            <person name="Zhou D."/>
            <person name="Weng S."/>
            <person name="Chi M."/>
            <person name="Gu Z."/>
            <person name="He J."/>
            <person name="Li F."/>
            <person name="Wang M."/>
        </authorList>
    </citation>
    <scope>NUCLEOTIDE SEQUENCE [LARGE SCALE GENOMIC DNA]</scope>
    <source>
        <strain evidence="4">ZL_2023a</strain>
    </source>
</reference>
<name>A0AAW0VUI9_CHEQU</name>
<sequence>MEDVIPVEELIIKEELDDDIKVRGAAEVDGSVRVDERQRQKQPLVAETGGGGQEVEAEERAIRGKEEPVMYACTLCVKQYRTCTALRSHLSRLHRVASAPGLRCRLCGAVGQSKATLRRHMRRSHSLAPTRQEELLRKSGSPRRQGAGTDQSGVSRVRCRVPVCHSIEATPEDYPSIRTLA</sequence>
<proteinExistence type="predicted"/>
<keyword evidence="1" id="KW-0862">Zinc</keyword>
<feature type="domain" description="C2H2-type" evidence="3">
    <location>
        <begin position="71"/>
        <end position="94"/>
    </location>
</feature>
<keyword evidence="5" id="KW-1185">Reference proteome</keyword>
<dbReference type="AlphaFoldDB" id="A0AAW0VUI9"/>
<evidence type="ECO:0000313" key="4">
    <source>
        <dbReference type="EMBL" id="KAK8720762.1"/>
    </source>
</evidence>
<keyword evidence="1" id="KW-0863">Zinc-finger</keyword>
<feature type="region of interest" description="Disordered" evidence="2">
    <location>
        <begin position="33"/>
        <end position="57"/>
    </location>
</feature>
<evidence type="ECO:0000259" key="3">
    <source>
        <dbReference type="PROSITE" id="PS50157"/>
    </source>
</evidence>
<dbReference type="PROSITE" id="PS50157">
    <property type="entry name" value="ZINC_FINGER_C2H2_2"/>
    <property type="match status" value="2"/>
</dbReference>
<organism evidence="4 5">
    <name type="scientific">Cherax quadricarinatus</name>
    <name type="common">Australian red claw crayfish</name>
    <dbReference type="NCBI Taxonomy" id="27406"/>
    <lineage>
        <taxon>Eukaryota</taxon>
        <taxon>Metazoa</taxon>
        <taxon>Ecdysozoa</taxon>
        <taxon>Arthropoda</taxon>
        <taxon>Crustacea</taxon>
        <taxon>Multicrustacea</taxon>
        <taxon>Malacostraca</taxon>
        <taxon>Eumalacostraca</taxon>
        <taxon>Eucarida</taxon>
        <taxon>Decapoda</taxon>
        <taxon>Pleocyemata</taxon>
        <taxon>Astacidea</taxon>
        <taxon>Parastacoidea</taxon>
        <taxon>Parastacidae</taxon>
        <taxon>Cherax</taxon>
    </lineage>
</organism>
<dbReference type="EMBL" id="JARKIK010000229">
    <property type="protein sequence ID" value="KAK8720762.1"/>
    <property type="molecule type" value="Genomic_DNA"/>
</dbReference>
<evidence type="ECO:0000313" key="5">
    <source>
        <dbReference type="Proteomes" id="UP001445076"/>
    </source>
</evidence>
<feature type="region of interest" description="Disordered" evidence="2">
    <location>
        <begin position="118"/>
        <end position="154"/>
    </location>
</feature>
<dbReference type="SMART" id="SM00355">
    <property type="entry name" value="ZnF_C2H2"/>
    <property type="match status" value="2"/>
</dbReference>
<comment type="caution">
    <text evidence="4">The sequence shown here is derived from an EMBL/GenBank/DDBJ whole genome shotgun (WGS) entry which is preliminary data.</text>
</comment>
<evidence type="ECO:0000256" key="2">
    <source>
        <dbReference type="SAM" id="MobiDB-lite"/>
    </source>
</evidence>
<dbReference type="GO" id="GO:0008270">
    <property type="term" value="F:zinc ion binding"/>
    <property type="evidence" value="ECO:0007669"/>
    <property type="project" value="UniProtKB-KW"/>
</dbReference>
<dbReference type="InterPro" id="IPR013087">
    <property type="entry name" value="Znf_C2H2_type"/>
</dbReference>
<accession>A0AAW0VUI9</accession>
<dbReference type="Pfam" id="PF00096">
    <property type="entry name" value="zf-C2H2"/>
    <property type="match status" value="1"/>
</dbReference>
<gene>
    <name evidence="4" type="ORF">OTU49_013127</name>
</gene>
<evidence type="ECO:0000256" key="1">
    <source>
        <dbReference type="PROSITE-ProRule" id="PRU00042"/>
    </source>
</evidence>
<reference evidence="4" key="2">
    <citation type="submission" date="2024-01" db="EMBL/GenBank/DDBJ databases">
        <authorList>
            <person name="He J."/>
            <person name="Wang M."/>
            <person name="Zheng J."/>
            <person name="Liu Z."/>
        </authorList>
    </citation>
    <scope>NUCLEOTIDE SEQUENCE</scope>
    <source>
        <strain evidence="4">ZL_2023a</strain>
        <tissue evidence="4">Muscle</tissue>
    </source>
</reference>
<keyword evidence="1" id="KW-0479">Metal-binding</keyword>
<dbReference type="EMBL" id="JARKIK010000229">
    <property type="protein sequence ID" value="KAK8720761.1"/>
    <property type="molecule type" value="Genomic_DNA"/>
</dbReference>
<protein>
    <recommendedName>
        <fullName evidence="3">C2H2-type domain-containing protein</fullName>
    </recommendedName>
</protein>
<dbReference type="Gene3D" id="3.30.160.60">
    <property type="entry name" value="Classic Zinc Finger"/>
    <property type="match status" value="1"/>
</dbReference>
<dbReference type="Proteomes" id="UP001445076">
    <property type="component" value="Unassembled WGS sequence"/>
</dbReference>
<dbReference type="PROSITE" id="PS00028">
    <property type="entry name" value="ZINC_FINGER_C2H2_1"/>
    <property type="match status" value="1"/>
</dbReference>
<feature type="domain" description="C2H2-type" evidence="3">
    <location>
        <begin position="102"/>
        <end position="126"/>
    </location>
</feature>